<keyword evidence="2" id="KW-0012">Acyltransferase</keyword>
<accession>A0AAU7DBK0</accession>
<evidence type="ECO:0000259" key="3">
    <source>
        <dbReference type="PROSITE" id="PS51186"/>
    </source>
</evidence>
<dbReference type="EMBL" id="CP121194">
    <property type="protein sequence ID" value="XBH10763.1"/>
    <property type="molecule type" value="Genomic_DNA"/>
</dbReference>
<reference evidence="4" key="1">
    <citation type="submission" date="2023-03" db="EMBL/GenBank/DDBJ databases">
        <title>Edaphobacter sp.</title>
        <authorList>
            <person name="Huber K.J."/>
            <person name="Papendorf J."/>
            <person name="Pilke C."/>
            <person name="Bunk B."/>
            <person name="Sproeer C."/>
            <person name="Pester M."/>
        </authorList>
    </citation>
    <scope>NUCLEOTIDE SEQUENCE</scope>
    <source>
        <strain evidence="4">DSM 109919</strain>
        <strain evidence="5">DSM 109920</strain>
    </source>
</reference>
<evidence type="ECO:0000256" key="1">
    <source>
        <dbReference type="ARBA" id="ARBA00022679"/>
    </source>
</evidence>
<dbReference type="GO" id="GO:0016747">
    <property type="term" value="F:acyltransferase activity, transferring groups other than amino-acyl groups"/>
    <property type="evidence" value="ECO:0007669"/>
    <property type="project" value="InterPro"/>
</dbReference>
<accession>A0AAU7CZ42</accession>
<dbReference type="PROSITE" id="PS51186">
    <property type="entry name" value="GNAT"/>
    <property type="match status" value="1"/>
</dbReference>
<proteinExistence type="predicted"/>
<keyword evidence="1" id="KW-0808">Transferase</keyword>
<evidence type="ECO:0000313" key="4">
    <source>
        <dbReference type="EMBL" id="XBH10763.1"/>
    </source>
</evidence>
<dbReference type="SUPFAM" id="SSF55729">
    <property type="entry name" value="Acyl-CoA N-acyltransferases (Nat)"/>
    <property type="match status" value="1"/>
</dbReference>
<feature type="domain" description="N-acetyltransferase" evidence="3">
    <location>
        <begin position="14"/>
        <end position="160"/>
    </location>
</feature>
<sequence>MSESSIAHSDAYSLIVRFISREDAQAVAELSRQLGYEVSVEAISEHIVRLSSCTERQVALVACRDTSGGEEIVGWVQASVMHELQSPSYCLISGLVVSEAQRSLGIGKRLCAEVEAWSRKQGVSTIRVTSRISREGAHRFYLREGFQRIKTWAVFEKMLS</sequence>
<dbReference type="KEGG" id="epl:P4G45_03275"/>
<dbReference type="Gene3D" id="3.40.630.30">
    <property type="match status" value="1"/>
</dbReference>
<protein>
    <submittedName>
        <fullName evidence="4">GNAT family N-acetyltransferase</fullName>
    </submittedName>
</protein>
<evidence type="ECO:0000256" key="2">
    <source>
        <dbReference type="ARBA" id="ARBA00023315"/>
    </source>
</evidence>
<dbReference type="InterPro" id="IPR050832">
    <property type="entry name" value="Bact_Acetyltransf"/>
</dbReference>
<dbReference type="CDD" id="cd04301">
    <property type="entry name" value="NAT_SF"/>
    <property type="match status" value="1"/>
</dbReference>
<dbReference type="PANTHER" id="PTHR43877:SF2">
    <property type="entry name" value="AMINOALKYLPHOSPHONATE N-ACETYLTRANSFERASE-RELATED"/>
    <property type="match status" value="1"/>
</dbReference>
<gene>
    <name evidence="4" type="ORF">P4G45_03275</name>
    <name evidence="5" type="ORF">P8936_03240</name>
</gene>
<evidence type="ECO:0000313" key="5">
    <source>
        <dbReference type="EMBL" id="XBH14191.1"/>
    </source>
</evidence>
<dbReference type="AlphaFoldDB" id="A0AAU7CZ42"/>
<organism evidence="4">
    <name type="scientific">Edaphobacter paludis</name>
    <dbReference type="NCBI Taxonomy" id="3035702"/>
    <lineage>
        <taxon>Bacteria</taxon>
        <taxon>Pseudomonadati</taxon>
        <taxon>Acidobacteriota</taxon>
        <taxon>Terriglobia</taxon>
        <taxon>Terriglobales</taxon>
        <taxon>Acidobacteriaceae</taxon>
        <taxon>Edaphobacter</taxon>
    </lineage>
</organism>
<dbReference type="RefSeq" id="WP_348268254.1">
    <property type="nucleotide sequence ID" value="NZ_CP121194.1"/>
</dbReference>
<dbReference type="Pfam" id="PF00583">
    <property type="entry name" value="Acetyltransf_1"/>
    <property type="match status" value="1"/>
</dbReference>
<dbReference type="EMBL" id="CP121195">
    <property type="protein sequence ID" value="XBH14191.1"/>
    <property type="molecule type" value="Genomic_DNA"/>
</dbReference>
<dbReference type="PANTHER" id="PTHR43877">
    <property type="entry name" value="AMINOALKYLPHOSPHONATE N-ACETYLTRANSFERASE-RELATED-RELATED"/>
    <property type="match status" value="1"/>
</dbReference>
<dbReference type="InterPro" id="IPR000182">
    <property type="entry name" value="GNAT_dom"/>
</dbReference>
<name>A0AAU7CZ42_9BACT</name>
<dbReference type="InterPro" id="IPR016181">
    <property type="entry name" value="Acyl_CoA_acyltransferase"/>
</dbReference>